<evidence type="ECO:0000259" key="5">
    <source>
        <dbReference type="PROSITE" id="PS50075"/>
    </source>
</evidence>
<dbReference type="InterPro" id="IPR023213">
    <property type="entry name" value="CAT-like_dom_sf"/>
</dbReference>
<evidence type="ECO:0000313" key="6">
    <source>
        <dbReference type="EMBL" id="GAA2117591.1"/>
    </source>
</evidence>
<dbReference type="PANTHER" id="PTHR45398:SF1">
    <property type="entry name" value="ENZYME, PUTATIVE (JCVI)-RELATED"/>
    <property type="match status" value="1"/>
</dbReference>
<feature type="region of interest" description="Disordered" evidence="4">
    <location>
        <begin position="16"/>
        <end position="35"/>
    </location>
</feature>
<dbReference type="EMBL" id="BAAAMR010000001">
    <property type="protein sequence ID" value="GAA2117591.1"/>
    <property type="molecule type" value="Genomic_DNA"/>
</dbReference>
<dbReference type="SUPFAM" id="SSF52777">
    <property type="entry name" value="CoA-dependent acyltransferases"/>
    <property type="match status" value="2"/>
</dbReference>
<evidence type="ECO:0000256" key="1">
    <source>
        <dbReference type="ARBA" id="ARBA00001957"/>
    </source>
</evidence>
<accession>A0ABP5JN70</accession>
<dbReference type="PROSITE" id="PS00012">
    <property type="entry name" value="PHOSPHOPANTETHEINE"/>
    <property type="match status" value="1"/>
</dbReference>
<dbReference type="InterPro" id="IPR001242">
    <property type="entry name" value="Condensation_dom"/>
</dbReference>
<dbReference type="SMART" id="SM00823">
    <property type="entry name" value="PKS_PP"/>
    <property type="match status" value="1"/>
</dbReference>
<comment type="cofactor">
    <cofactor evidence="1">
        <name>pantetheine 4'-phosphate</name>
        <dbReference type="ChEBI" id="CHEBI:47942"/>
    </cofactor>
</comment>
<name>A0ABP5JN70_9ACTN</name>
<keyword evidence="7" id="KW-1185">Reference proteome</keyword>
<dbReference type="SUPFAM" id="SSF47336">
    <property type="entry name" value="ACP-like"/>
    <property type="match status" value="1"/>
</dbReference>
<dbReference type="InterPro" id="IPR006162">
    <property type="entry name" value="Ppantetheine_attach_site"/>
</dbReference>
<keyword evidence="3" id="KW-0597">Phosphoprotein</keyword>
<dbReference type="PANTHER" id="PTHR45398">
    <property type="match status" value="1"/>
</dbReference>
<dbReference type="InterPro" id="IPR036736">
    <property type="entry name" value="ACP-like_sf"/>
</dbReference>
<proteinExistence type="predicted"/>
<gene>
    <name evidence="6" type="ORF">GCM10009727_00010</name>
</gene>
<organism evidence="6 7">
    <name type="scientific">Actinomadura napierensis</name>
    <dbReference type="NCBI Taxonomy" id="267854"/>
    <lineage>
        <taxon>Bacteria</taxon>
        <taxon>Bacillati</taxon>
        <taxon>Actinomycetota</taxon>
        <taxon>Actinomycetes</taxon>
        <taxon>Streptosporangiales</taxon>
        <taxon>Thermomonosporaceae</taxon>
        <taxon>Actinomadura</taxon>
    </lineage>
</organism>
<dbReference type="InterPro" id="IPR020806">
    <property type="entry name" value="PKS_PP-bd"/>
</dbReference>
<keyword evidence="2" id="KW-0596">Phosphopantetheine</keyword>
<dbReference type="NCBIfam" id="TIGR01720">
    <property type="entry name" value="NRPS-para261"/>
    <property type="match status" value="1"/>
</dbReference>
<evidence type="ECO:0000256" key="4">
    <source>
        <dbReference type="SAM" id="MobiDB-lite"/>
    </source>
</evidence>
<comment type="caution">
    <text evidence="6">The sequence shown here is derived from an EMBL/GenBank/DDBJ whole genome shotgun (WGS) entry which is preliminary data.</text>
</comment>
<reference evidence="7" key="1">
    <citation type="journal article" date="2019" name="Int. J. Syst. Evol. Microbiol.">
        <title>The Global Catalogue of Microorganisms (GCM) 10K type strain sequencing project: providing services to taxonomists for standard genome sequencing and annotation.</title>
        <authorList>
            <consortium name="The Broad Institute Genomics Platform"/>
            <consortium name="The Broad Institute Genome Sequencing Center for Infectious Disease"/>
            <person name="Wu L."/>
            <person name="Ma J."/>
        </authorList>
    </citation>
    <scope>NUCLEOTIDE SEQUENCE [LARGE SCALE GENOMIC DNA]</scope>
    <source>
        <strain evidence="7">JCM 13850</strain>
    </source>
</reference>
<dbReference type="PROSITE" id="PS50075">
    <property type="entry name" value="CARRIER"/>
    <property type="match status" value="1"/>
</dbReference>
<dbReference type="Gene3D" id="3.30.559.30">
    <property type="entry name" value="Nonribosomal peptide synthetase, condensation domain"/>
    <property type="match status" value="1"/>
</dbReference>
<dbReference type="Pfam" id="PF00550">
    <property type="entry name" value="PP-binding"/>
    <property type="match status" value="1"/>
</dbReference>
<sequence>MFVELAALPISSNGKLDRAALPAPGPERPRPDGRFTAPRTPTEQILAEIWAEVLGLEAVGVDDNFFELGGDSIMSIQAVAQARRAGVQITAAQLFERQTVAGLAVLAAERAPIEAEQGPVVGAVPLTPIQWSFLERGFPEPHHYNQSVLLEVTGGGRLGPAALRAAFGAVLDHHDALRLRLTGTTLRCAAPEPADVVSVVALAGEDADAAAEAAALRAQTGLDLESGPLLRAVLFDHDDGRQSLLIVIHHLAVDGVSWRILLEDLESAYAQAERGSAIRLTAKTTSFRRWSQRLTELAASDELAAEAGHWRAAETPAARLPLDHPGGDNGMASARTVAGGLTASRTARLLRDAPAAYRTRTDDLLLTALALALAEWTGERSVAVELEGHGREDVGPGFDVSRTVGWFTTLYPVVFTLGAEDAADPGAALMRIKEQLRQVPRRGLGYGLLRHLAGGDLAREPAERPRPEVGFNYLGQVDRSPGEGGRLRWNGATLGPDRAASGPRAHVLELDGRVTGGRLELTWTYSGALHEPATIGRLARRYDELLGLLVEHCCAPGAGGYTPSDFPLAGLDQAALDLIQQQLEPPAGGLADVPERS</sequence>
<dbReference type="InterPro" id="IPR009081">
    <property type="entry name" value="PP-bd_ACP"/>
</dbReference>
<feature type="domain" description="Carrier" evidence="5">
    <location>
        <begin position="37"/>
        <end position="111"/>
    </location>
</feature>
<evidence type="ECO:0000256" key="3">
    <source>
        <dbReference type="ARBA" id="ARBA00022553"/>
    </source>
</evidence>
<evidence type="ECO:0000313" key="7">
    <source>
        <dbReference type="Proteomes" id="UP001501020"/>
    </source>
</evidence>
<dbReference type="CDD" id="cd19534">
    <property type="entry name" value="E_NRPS"/>
    <property type="match status" value="1"/>
</dbReference>
<dbReference type="Gene3D" id="1.10.1200.10">
    <property type="entry name" value="ACP-like"/>
    <property type="match status" value="1"/>
</dbReference>
<protein>
    <recommendedName>
        <fullName evidence="5">Carrier domain-containing protein</fullName>
    </recommendedName>
</protein>
<dbReference type="Proteomes" id="UP001501020">
    <property type="component" value="Unassembled WGS sequence"/>
</dbReference>
<dbReference type="Gene3D" id="3.30.559.10">
    <property type="entry name" value="Chloramphenicol acetyltransferase-like domain"/>
    <property type="match status" value="1"/>
</dbReference>
<dbReference type="Pfam" id="PF00668">
    <property type="entry name" value="Condensation"/>
    <property type="match status" value="1"/>
</dbReference>
<dbReference type="InterPro" id="IPR010060">
    <property type="entry name" value="NRPS_synth"/>
</dbReference>
<evidence type="ECO:0000256" key="2">
    <source>
        <dbReference type="ARBA" id="ARBA00022450"/>
    </source>
</evidence>